<gene>
    <name evidence="2" type="ORF">V565_123680</name>
</gene>
<dbReference type="InterPro" id="IPR000210">
    <property type="entry name" value="BTB/POZ_dom"/>
</dbReference>
<dbReference type="Pfam" id="PF00651">
    <property type="entry name" value="BTB"/>
    <property type="match status" value="1"/>
</dbReference>
<dbReference type="Proteomes" id="UP000027456">
    <property type="component" value="Unassembled WGS sequence"/>
</dbReference>
<dbReference type="SUPFAM" id="SSF54695">
    <property type="entry name" value="POZ domain"/>
    <property type="match status" value="1"/>
</dbReference>
<evidence type="ECO:0000259" key="1">
    <source>
        <dbReference type="PROSITE" id="PS50097"/>
    </source>
</evidence>
<dbReference type="PROSITE" id="PS50097">
    <property type="entry name" value="BTB"/>
    <property type="match status" value="1"/>
</dbReference>
<evidence type="ECO:0000313" key="3">
    <source>
        <dbReference type="Proteomes" id="UP000027456"/>
    </source>
</evidence>
<dbReference type="EMBL" id="AZST01000507">
    <property type="protein sequence ID" value="KEP48482.1"/>
    <property type="molecule type" value="Genomic_DNA"/>
</dbReference>
<protein>
    <submittedName>
        <fullName evidence="2">BTB/POZ domain protein</fullName>
    </submittedName>
</protein>
<keyword evidence="3" id="KW-1185">Reference proteome</keyword>
<name>A0A074SEM2_9AGAM</name>
<evidence type="ECO:0000313" key="2">
    <source>
        <dbReference type="EMBL" id="KEP48482.1"/>
    </source>
</evidence>
<proteinExistence type="predicted"/>
<sequence length="308" mass="34525">MSFITPPPSTTKKPPTKLKSRAGHWVFIDKPLGTRLDDCSNESETFRPATPKPVARHPKFFFDNILVAIQIEDTLFNVHKYQLAKSEVFSDMFRMPMPEGDEPEEGSSPEHPIVLKGVAAADFVALLTVLYTSHFSSDQPTPDASLIVPAFRIANMFDFSELRAYLLPLVEGNLNDVDKIVFAREFDIKEWLTPAHVRLCQRKEPLSGEEASKLGVQSVLIISHMREKHRNRIRTSPLTLHHFYCYPCLGMGHFNSSRTCSKCNSTNSAHLRYNGTGIMAQNGTVTNDNSAIEAGVKEWVENGCSTDN</sequence>
<feature type="domain" description="BTB" evidence="1">
    <location>
        <begin position="63"/>
        <end position="139"/>
    </location>
</feature>
<comment type="caution">
    <text evidence="2">The sequence shown here is derived from an EMBL/GenBank/DDBJ whole genome shotgun (WGS) entry which is preliminary data.</text>
</comment>
<dbReference type="HOGENOM" id="CLU_047592_1_0_1"/>
<accession>A0A074SEM2</accession>
<dbReference type="InterPro" id="IPR011333">
    <property type="entry name" value="SKP1/BTB/POZ_sf"/>
</dbReference>
<dbReference type="CDD" id="cd18186">
    <property type="entry name" value="BTB_POZ_ZBTB_KLHL-like"/>
    <property type="match status" value="1"/>
</dbReference>
<dbReference type="AlphaFoldDB" id="A0A074SEM2"/>
<dbReference type="STRING" id="1423351.A0A074SEM2"/>
<organism evidence="2 3">
    <name type="scientific">Rhizoctonia solani 123E</name>
    <dbReference type="NCBI Taxonomy" id="1423351"/>
    <lineage>
        <taxon>Eukaryota</taxon>
        <taxon>Fungi</taxon>
        <taxon>Dikarya</taxon>
        <taxon>Basidiomycota</taxon>
        <taxon>Agaricomycotina</taxon>
        <taxon>Agaricomycetes</taxon>
        <taxon>Cantharellales</taxon>
        <taxon>Ceratobasidiaceae</taxon>
        <taxon>Rhizoctonia</taxon>
    </lineage>
</organism>
<dbReference type="OrthoDB" id="3199068at2759"/>
<reference evidence="2 3" key="1">
    <citation type="submission" date="2013-12" db="EMBL/GenBank/DDBJ databases">
        <authorList>
            <person name="Cubeta M."/>
            <person name="Pakala S."/>
            <person name="Fedorova N."/>
            <person name="Thomas E."/>
            <person name="Dean R."/>
            <person name="Jabaji S."/>
            <person name="Neate S."/>
            <person name="Toda T."/>
            <person name="Tavantzis S."/>
            <person name="Vilgalys R."/>
            <person name="Bharathan N."/>
            <person name="Pakala S."/>
            <person name="Losada L.S."/>
            <person name="Zafar N."/>
            <person name="Nierman W."/>
        </authorList>
    </citation>
    <scope>NUCLEOTIDE SEQUENCE [LARGE SCALE GENOMIC DNA]</scope>
    <source>
        <strain evidence="2 3">123E</strain>
    </source>
</reference>
<dbReference type="Gene3D" id="3.30.710.10">
    <property type="entry name" value="Potassium Channel Kv1.1, Chain A"/>
    <property type="match status" value="1"/>
</dbReference>